<name>A0A397P736_9HYPH</name>
<dbReference type="InterPro" id="IPR036188">
    <property type="entry name" value="FAD/NAD-bd_sf"/>
</dbReference>
<evidence type="ECO:0000256" key="1">
    <source>
        <dbReference type="ARBA" id="ARBA00023002"/>
    </source>
</evidence>
<dbReference type="PANTHER" id="PTHR13847">
    <property type="entry name" value="SARCOSINE DEHYDROGENASE-RELATED"/>
    <property type="match status" value="1"/>
</dbReference>
<dbReference type="OrthoDB" id="9790035at2"/>
<dbReference type="AlphaFoldDB" id="A0A397P736"/>
<dbReference type="Gene3D" id="3.30.9.10">
    <property type="entry name" value="D-Amino Acid Oxidase, subunit A, domain 2"/>
    <property type="match status" value="1"/>
</dbReference>
<dbReference type="GO" id="GO:0016491">
    <property type="term" value="F:oxidoreductase activity"/>
    <property type="evidence" value="ECO:0007669"/>
    <property type="project" value="UniProtKB-KW"/>
</dbReference>
<organism evidence="3 4">
    <name type="scientific">Dichotomicrobium thermohalophilum</name>
    <dbReference type="NCBI Taxonomy" id="933063"/>
    <lineage>
        <taxon>Bacteria</taxon>
        <taxon>Pseudomonadati</taxon>
        <taxon>Pseudomonadota</taxon>
        <taxon>Alphaproteobacteria</taxon>
        <taxon>Hyphomicrobiales</taxon>
        <taxon>Hyphomicrobiaceae</taxon>
        <taxon>Dichotomicrobium</taxon>
    </lineage>
</organism>
<reference evidence="3 4" key="1">
    <citation type="submission" date="2018-08" db="EMBL/GenBank/DDBJ databases">
        <title>Genomic Encyclopedia of Archaeal and Bacterial Type Strains, Phase II (KMG-II): from individual species to whole genera.</title>
        <authorList>
            <person name="Goeker M."/>
        </authorList>
    </citation>
    <scope>NUCLEOTIDE SEQUENCE [LARGE SCALE GENOMIC DNA]</scope>
    <source>
        <strain evidence="3 4">DSM 5002</strain>
    </source>
</reference>
<proteinExistence type="predicted"/>
<dbReference type="SUPFAM" id="SSF54373">
    <property type="entry name" value="FAD-linked reductases, C-terminal domain"/>
    <property type="match status" value="1"/>
</dbReference>
<dbReference type="Gene3D" id="3.50.50.60">
    <property type="entry name" value="FAD/NAD(P)-binding domain"/>
    <property type="match status" value="1"/>
</dbReference>
<evidence type="ECO:0000313" key="4">
    <source>
        <dbReference type="Proteomes" id="UP000266273"/>
    </source>
</evidence>
<evidence type="ECO:0000259" key="2">
    <source>
        <dbReference type="Pfam" id="PF01266"/>
    </source>
</evidence>
<dbReference type="InterPro" id="IPR006076">
    <property type="entry name" value="FAD-dep_OxRdtase"/>
</dbReference>
<sequence>MARIDVIGAGITGLWQAFTLAERGHHVRLLERSREPFADAASRLGGAMLAPYCEAEAAPAIVRDLGLHAMTIWQDKLDCVQQTGTLVVAQPRDRAELNRFAAQTEAHETVDSARVAELEPALEERFRTGLFYAHEAYVPPNSALAALLQGIRAAGAELHFGAERIEGYADFTIDCRGLAARDDLPGLRGVRGEMALVETSEITLHRPVRLLHPRFPLYVVPWGGDTYMIGATVLESDDRGPVTLRSGLDLLGLAYALHPAFGQARIVQLAADVRPAFSDNVPRIIFRGSRIYVNGMYRHGYLTAPALAAMTADYVEGRRPNSEIIVEDNG</sequence>
<comment type="caution">
    <text evidence="3">The sequence shown here is derived from an EMBL/GenBank/DDBJ whole genome shotgun (WGS) entry which is preliminary data.</text>
</comment>
<evidence type="ECO:0000313" key="3">
    <source>
        <dbReference type="EMBL" id="RIA45376.1"/>
    </source>
</evidence>
<dbReference type="Proteomes" id="UP000266273">
    <property type="component" value="Unassembled WGS sequence"/>
</dbReference>
<gene>
    <name evidence="3" type="ORF">BXY53_2797</name>
</gene>
<dbReference type="SUPFAM" id="SSF51905">
    <property type="entry name" value="FAD/NAD(P)-binding domain"/>
    <property type="match status" value="1"/>
</dbReference>
<dbReference type="RefSeq" id="WP_119062626.1">
    <property type="nucleotide sequence ID" value="NZ_QXDF01000006.1"/>
</dbReference>
<feature type="domain" description="FAD dependent oxidoreductase" evidence="2">
    <location>
        <begin position="6"/>
        <end position="313"/>
    </location>
</feature>
<protein>
    <submittedName>
        <fullName evidence="3">Glycine oxidase</fullName>
    </submittedName>
</protein>
<dbReference type="GO" id="GO:0005737">
    <property type="term" value="C:cytoplasm"/>
    <property type="evidence" value="ECO:0007669"/>
    <property type="project" value="TreeGrafter"/>
</dbReference>
<dbReference type="EMBL" id="QXDF01000006">
    <property type="protein sequence ID" value="RIA45376.1"/>
    <property type="molecule type" value="Genomic_DNA"/>
</dbReference>
<dbReference type="Pfam" id="PF01266">
    <property type="entry name" value="DAO"/>
    <property type="match status" value="1"/>
</dbReference>
<dbReference type="PANTHER" id="PTHR13847:SF289">
    <property type="entry name" value="GLYCINE OXIDASE"/>
    <property type="match status" value="1"/>
</dbReference>
<keyword evidence="1" id="KW-0560">Oxidoreductase</keyword>
<accession>A0A397P736</accession>
<keyword evidence="4" id="KW-1185">Reference proteome</keyword>